<protein>
    <submittedName>
        <fullName evidence="2">Uncharacterized protein</fullName>
    </submittedName>
</protein>
<evidence type="ECO:0000313" key="3">
    <source>
        <dbReference type="Proteomes" id="UP000076857"/>
    </source>
</evidence>
<evidence type="ECO:0000313" key="2">
    <source>
        <dbReference type="EMBL" id="QJQ12885.1"/>
    </source>
</evidence>
<dbReference type="AlphaFoldDB" id="A0AAP9N503"/>
<reference evidence="2 3" key="1">
    <citation type="submission" date="2016-04" db="EMBL/GenBank/DDBJ databases">
        <authorList>
            <person name="Qiu J."/>
        </authorList>
    </citation>
    <scope>NUCLEOTIDE SEQUENCE [LARGE SCALE GENOMIC DNA]</scope>
    <source>
        <strain evidence="2 3">JQ581</strain>
    </source>
</reference>
<keyword evidence="1" id="KW-0472">Membrane</keyword>
<feature type="transmembrane region" description="Helical" evidence="1">
    <location>
        <begin position="67"/>
        <end position="84"/>
    </location>
</feature>
<keyword evidence="1" id="KW-0812">Transmembrane</keyword>
<dbReference type="RefSeq" id="WP_155737811.1">
    <property type="nucleotide sequence ID" value="NZ_CP050951.1"/>
</dbReference>
<name>A0AAP9N503_PSEPU</name>
<feature type="transmembrane region" description="Helical" evidence="1">
    <location>
        <begin position="35"/>
        <end position="55"/>
    </location>
</feature>
<dbReference type="Proteomes" id="UP000076857">
    <property type="component" value="Chromosome"/>
</dbReference>
<sequence length="127" mass="14594">MEFPAQTMKIFMATASCFMMMTGLTLYIRLAQTKTLDIMISALPSSYWLSLNVSIWGKRSLRSRLQLTGVISAVLFWPIKNLHIRNKKLDQTDIDNFPKHLKKQLLACNYALYLGAAGFSITYYIYN</sequence>
<dbReference type="EMBL" id="CP050951">
    <property type="protein sequence ID" value="QJQ12885.1"/>
    <property type="molecule type" value="Genomic_DNA"/>
</dbReference>
<accession>A0AAP9N503</accession>
<organism evidence="2 3">
    <name type="scientific">Pseudomonas putida</name>
    <name type="common">Arthrobacter siderocapsulatus</name>
    <dbReference type="NCBI Taxonomy" id="303"/>
    <lineage>
        <taxon>Bacteria</taxon>
        <taxon>Pseudomonadati</taxon>
        <taxon>Pseudomonadota</taxon>
        <taxon>Gammaproteobacteria</taxon>
        <taxon>Pseudomonadales</taxon>
        <taxon>Pseudomonadaceae</taxon>
        <taxon>Pseudomonas</taxon>
    </lineage>
</organism>
<evidence type="ECO:0000256" key="1">
    <source>
        <dbReference type="SAM" id="Phobius"/>
    </source>
</evidence>
<feature type="transmembrane region" description="Helical" evidence="1">
    <location>
        <begin position="6"/>
        <end position="28"/>
    </location>
</feature>
<keyword evidence="1" id="KW-1133">Transmembrane helix</keyword>
<feature type="transmembrane region" description="Helical" evidence="1">
    <location>
        <begin position="105"/>
        <end position="126"/>
    </location>
</feature>
<reference evidence="2 3" key="2">
    <citation type="submission" date="2020-04" db="EMBL/GenBank/DDBJ databases">
        <title>Complete genome sequence of Pseudomonas putida strain JQ581.</title>
        <authorList>
            <person name="Mu Y."/>
        </authorList>
    </citation>
    <scope>NUCLEOTIDE SEQUENCE [LARGE SCALE GENOMIC DNA]</scope>
    <source>
        <strain evidence="2 3">JQ581</strain>
    </source>
</reference>
<gene>
    <name evidence="2" type="ORF">A3L25_027030</name>
</gene>
<proteinExistence type="predicted"/>